<feature type="compositionally biased region" description="Basic and acidic residues" evidence="1">
    <location>
        <begin position="111"/>
        <end position="121"/>
    </location>
</feature>
<dbReference type="WBParaSite" id="HCON_00082670-00001">
    <property type="protein sequence ID" value="HCON_00082670-00001"/>
    <property type="gene ID" value="HCON_00082670"/>
</dbReference>
<feature type="region of interest" description="Disordered" evidence="1">
    <location>
        <begin position="417"/>
        <end position="522"/>
    </location>
</feature>
<dbReference type="InterPro" id="IPR053224">
    <property type="entry name" value="Sensory_adhesion_molecule"/>
</dbReference>
<feature type="region of interest" description="Disordered" evidence="1">
    <location>
        <begin position="852"/>
        <end position="957"/>
    </location>
</feature>
<organism evidence="2 3">
    <name type="scientific">Haemonchus contortus</name>
    <name type="common">Barber pole worm</name>
    <dbReference type="NCBI Taxonomy" id="6289"/>
    <lineage>
        <taxon>Eukaryota</taxon>
        <taxon>Metazoa</taxon>
        <taxon>Ecdysozoa</taxon>
        <taxon>Nematoda</taxon>
        <taxon>Chromadorea</taxon>
        <taxon>Rhabditida</taxon>
        <taxon>Rhabditina</taxon>
        <taxon>Rhabditomorpha</taxon>
        <taxon>Strongyloidea</taxon>
        <taxon>Trichostrongylidae</taxon>
        <taxon>Haemonchus</taxon>
    </lineage>
</organism>
<feature type="compositionally biased region" description="Basic and acidic residues" evidence="1">
    <location>
        <begin position="71"/>
        <end position="81"/>
    </location>
</feature>
<reference evidence="3" key="1">
    <citation type="submission" date="2020-12" db="UniProtKB">
        <authorList>
            <consortium name="WormBaseParasite"/>
        </authorList>
    </citation>
    <scope>IDENTIFICATION</scope>
    <source>
        <strain evidence="3">MHco3</strain>
    </source>
</reference>
<feature type="region of interest" description="Disordered" evidence="1">
    <location>
        <begin position="1"/>
        <end position="147"/>
    </location>
</feature>
<feature type="compositionally biased region" description="Basic and acidic residues" evidence="1">
    <location>
        <begin position="488"/>
        <end position="498"/>
    </location>
</feature>
<accession>A0A7I4YDU0</accession>
<evidence type="ECO:0000313" key="2">
    <source>
        <dbReference type="Proteomes" id="UP000025227"/>
    </source>
</evidence>
<dbReference type="InterPro" id="IPR011041">
    <property type="entry name" value="Quinoprot_gluc/sorb_DH_b-prop"/>
</dbReference>
<dbReference type="Proteomes" id="UP000025227">
    <property type="component" value="Unplaced"/>
</dbReference>
<proteinExistence type="predicted"/>
<dbReference type="InterPro" id="IPR036465">
    <property type="entry name" value="vWFA_dom_sf"/>
</dbReference>
<evidence type="ECO:0000256" key="1">
    <source>
        <dbReference type="SAM" id="MobiDB-lite"/>
    </source>
</evidence>
<dbReference type="SUPFAM" id="SSF50952">
    <property type="entry name" value="Soluble quinoprotein glucose dehydrogenase"/>
    <property type="match status" value="1"/>
</dbReference>
<feature type="compositionally biased region" description="Basic and acidic residues" evidence="1">
    <location>
        <begin position="633"/>
        <end position="643"/>
    </location>
</feature>
<keyword evidence="2" id="KW-1185">Reference proteome</keyword>
<dbReference type="PANTHER" id="PTHR31460:SF3">
    <property type="entry name" value="MESOCENTIN"/>
    <property type="match status" value="1"/>
</dbReference>
<dbReference type="SUPFAM" id="SSF63829">
    <property type="entry name" value="Calcium-dependent phosphotriesterase"/>
    <property type="match status" value="1"/>
</dbReference>
<dbReference type="Gene3D" id="3.40.50.410">
    <property type="entry name" value="von Willebrand factor, type A domain"/>
    <property type="match status" value="1"/>
</dbReference>
<evidence type="ECO:0000313" key="3">
    <source>
        <dbReference type="WBParaSite" id="HCON_00082670-00001"/>
    </source>
</evidence>
<sequence length="1339" mass="142821">GNFVTEEGTIIEKDEEGRPLGPDGQVLPTDDTGNFIYPVVGPDGSPLPTDEHKRPIHPVLGPDGSPLSTDDSGHPLGEDGRPIPTDRSGVPLGKDGEPLPTDSSGHYVTAPRDEAVSKELPTDESGNVIYPVTKPDGSPLPTDASGNFVTEEGTIIEKDEEGRPLGPDGQVLPTDEAGNFIFVSSDQGDRVTSTPDKFFCSPTDPPTETLLFIVESSQQSAIYLAKIEKLLKSFLSSLPHRDSPRIGKLVYGATAEVTIDIGHYTNREELLASFGETRELEGVPDAKLALQVAQQLLGEEDRGATVVLHFHLAPLRKEDELMAEQLQKSGVKLVHLDEKTWSRRDSAALRKFVCLRTVEPPVLLKRPDGSPLPTDAYGNFVTEEGTIIEKDEEGRPLGPDGQVLPTDDSGNFIYPVVGPDGSPLPTDEHKRPIHPVLGPDGSPLPTDDSGHPLGEDGRPIPTDRSGVPLGKDGEPLPTDSSGHYVTVPRDEAVSKELPTDESGNVIYPVTKPDGSPLPTDASGNFVTEEGTIIEKDEEGRPLGPDGQVLPTDDTGNFIYPVVGPDGSPLPTDDHKRPIHPVLGPDGSPLPTDSSGHPLGEDGRPIPTDRSGVPLGKDGEPLPTDSSGHYVTVPRDEAVSKELPTDESGNVIYPVTKPDGSPLPTDASGNFVTEEGTIIEKDEEGRPLGPDGQVLPTDDTGNFIYPVVGPDGSPLPTDEHKRPIHPVLGPDGSPLPTDSSGHPLGEDGRPIPTDRSGVPLGKDGEPLPTDSSGHYVTVPRDEAVSKELPTDESGNVIYPVTKPDGSPLPTDASGNFVTEEGTIIEKDEEGRPLGPDGQVLPTDDTGNFIYPVVGPDGSPLPTDDHKRPIHPVLGPDGSPLPTDNSGHPLGEDGRPIPTDRSGVPLGKDGEPLPTDSSGHYVTVPRDEAVSKELPTDESGNVIYPVTKPDGSPLPTDASGNFVTEEGTIIEKDEEGRPLGPDGQVLPTDDTGNFIYPVVGPDGSPLQRRNCTVKYLKMDIVFAINTEGMSKTAFDNVMGAISQFADDVDLAPDVTRFGLIYGNKEIVVPLTLGGYQEKEHMKEQMRRVSFMEDSSSDGVSIYDPVKQQFSMFPRKDSSKIAIVVGRQLKRLPEDADGIAYLFITPEKLKDGRTKQVALEKMQGRTFTQIIARHCSQTPTPIPQISHITVQEQPKTTTESKLLSKTTDESGNIIYPITKPDGSPLPTDTSGNYVTDEGAIIEKDRSGRPLGPDGQVLPTDDSGYYIYPAVGPDGSPLPTDMHKRPIYPIVGEDGSPLPTDRSGAYISPDGRPIPTDSSGKPLGEDGAPLPTDASGHYVIALR</sequence>
<feature type="compositionally biased region" description="Basic and acidic residues" evidence="1">
    <location>
        <begin position="448"/>
        <end position="458"/>
    </location>
</feature>
<dbReference type="OrthoDB" id="10045365at2759"/>
<protein>
    <submittedName>
        <fullName evidence="3">VWFA domain-containing protein</fullName>
    </submittedName>
</protein>
<name>A0A7I4YDU0_HAECO</name>
<feature type="compositionally biased region" description="Basic and acidic residues" evidence="1">
    <location>
        <begin position="923"/>
        <end position="933"/>
    </location>
</feature>
<feature type="compositionally biased region" description="Basic and acidic residues" evidence="1">
    <location>
        <begin position="778"/>
        <end position="788"/>
    </location>
</feature>
<dbReference type="SUPFAM" id="SSF53300">
    <property type="entry name" value="vWA-like"/>
    <property type="match status" value="1"/>
</dbReference>
<feature type="region of interest" description="Disordered" evidence="1">
    <location>
        <begin position="708"/>
        <end position="812"/>
    </location>
</feature>
<feature type="region of interest" description="Disordered" evidence="1">
    <location>
        <begin position="1287"/>
        <end position="1332"/>
    </location>
</feature>
<feature type="region of interest" description="Disordered" evidence="1">
    <location>
        <begin position="562"/>
        <end position="667"/>
    </location>
</feature>
<dbReference type="OMA" id="FIFGTPM"/>
<dbReference type="PANTHER" id="PTHR31460">
    <property type="match status" value="1"/>
</dbReference>